<organism evidence="2 3">
    <name type="scientific">Parthenolecanium corni</name>
    <dbReference type="NCBI Taxonomy" id="536013"/>
    <lineage>
        <taxon>Eukaryota</taxon>
        <taxon>Metazoa</taxon>
        <taxon>Ecdysozoa</taxon>
        <taxon>Arthropoda</taxon>
        <taxon>Hexapoda</taxon>
        <taxon>Insecta</taxon>
        <taxon>Pterygota</taxon>
        <taxon>Neoptera</taxon>
        <taxon>Paraneoptera</taxon>
        <taxon>Hemiptera</taxon>
        <taxon>Sternorrhyncha</taxon>
        <taxon>Coccoidea</taxon>
        <taxon>Coccidae</taxon>
        <taxon>Parthenolecanium</taxon>
    </lineage>
</organism>
<name>A0AAN9TVT5_9HEMI</name>
<accession>A0AAN9TVT5</accession>
<dbReference type="AlphaFoldDB" id="A0AAN9TVT5"/>
<dbReference type="InterPro" id="IPR026784">
    <property type="entry name" value="Coact_PPARg"/>
</dbReference>
<gene>
    <name evidence="2" type="ORF">V9T40_007134</name>
</gene>
<dbReference type="EMBL" id="JBBCAQ010000002">
    <property type="protein sequence ID" value="KAK7605276.1"/>
    <property type="molecule type" value="Genomic_DNA"/>
</dbReference>
<dbReference type="PANTHER" id="PTHR15976">
    <property type="entry name" value="CONSTITUTIVE COACTIVATOR OF PEROXISOME PROLIFERATOR-ACTIVATED RECEPTOR GAMMA"/>
    <property type="match status" value="1"/>
</dbReference>
<dbReference type="Proteomes" id="UP001367676">
    <property type="component" value="Unassembled WGS sequence"/>
</dbReference>
<comment type="caution">
    <text evidence="2">The sequence shown here is derived from an EMBL/GenBank/DDBJ whole genome shotgun (WGS) entry which is preliminary data.</text>
</comment>
<proteinExistence type="inferred from homology"/>
<dbReference type="InterPro" id="IPR029060">
    <property type="entry name" value="PIN-like_dom_sf"/>
</dbReference>
<dbReference type="Gene3D" id="3.40.50.1010">
    <property type="entry name" value="5'-nuclease"/>
    <property type="match status" value="1"/>
</dbReference>
<protein>
    <recommendedName>
        <fullName evidence="4">Constitutive coactivator of peroxisome proliferator-activated receptor gamma</fullName>
    </recommendedName>
</protein>
<evidence type="ECO:0008006" key="4">
    <source>
        <dbReference type="Google" id="ProtNLM"/>
    </source>
</evidence>
<evidence type="ECO:0000313" key="3">
    <source>
        <dbReference type="Proteomes" id="UP001367676"/>
    </source>
</evidence>
<dbReference type="PANTHER" id="PTHR15976:SF17">
    <property type="entry name" value="CONSTITUTIVE COACTIVATOR OF PEROXISOME PROLIFERATOR-ACTIVATED RECEPTOR GAMMA"/>
    <property type="match status" value="1"/>
</dbReference>
<dbReference type="GO" id="GO:0005634">
    <property type="term" value="C:nucleus"/>
    <property type="evidence" value="ECO:0007669"/>
    <property type="project" value="TreeGrafter"/>
</dbReference>
<sequence>MGVRGLQTYLEQYCPSACYKVHLQSLISEYRSETGQVPEIVIDAQSCYRTWTQGIDWTIGFEIQEYIYRLQSFVEAFLKLGVKLVFYFGGVTPSKKRREWIERRIRNINDTFKAYDWYYSGKTLRDLPKELNSIPPNMGIISSFILKYILNCEVYMSVDECDEEIIHYVHEHQSFAIFAQDTDFIVSQINCRVLSSNKFNIDNMTTVAYDRKKLIECLQIRSDQLPLLSLLAGNDLLPFDELRAFHVRLCKLPSARYVPFQVLMPAIGKYINQLPNIPIDELLQYICHKIYEDDSRLDDMKLSYNSYLIHDTPKPPPVVDNWSQILKIARYRMKNVIFPLCVWSVISERVFEISVSFEDLRKTHDKCEKPNNKPSATITRPLRQRLYGILLKEKNDPSLTVEEWCGENDQSYREPVIVKPIYPTVVHPGLVALWSDDMGERLNRIKWNLFLDAISPKIKEHEKWLSLDEDYVVAVAVCYYLYDQNFILKWELHAMLATIALHPMYDRRHLNSLPHNKPDMRAIQISVAFIRTYGIVVSLLAACGFPVPMSENIAHIKFEGKLFQVKYKEAKQKCRFKQLCGNGELTLKFFFRMKNVVYREHPKPKKSNDREDSSSALSLESNTNTSVASRLTYVFLFAALLFCVKCRWRRS</sequence>
<evidence type="ECO:0000313" key="2">
    <source>
        <dbReference type="EMBL" id="KAK7605276.1"/>
    </source>
</evidence>
<evidence type="ECO:0000256" key="1">
    <source>
        <dbReference type="ARBA" id="ARBA00009495"/>
    </source>
</evidence>
<comment type="similarity">
    <text evidence="1">Belongs to the constitutive coactivator of PPAR-gamma family.</text>
</comment>
<keyword evidence="3" id="KW-1185">Reference proteome</keyword>
<reference evidence="2 3" key="1">
    <citation type="submission" date="2024-03" db="EMBL/GenBank/DDBJ databases">
        <title>Adaptation during the transition from Ophiocordyceps entomopathogen to insect associate is accompanied by gene loss and intensified selection.</title>
        <authorList>
            <person name="Ward C.M."/>
            <person name="Onetto C.A."/>
            <person name="Borneman A.R."/>
        </authorList>
    </citation>
    <scope>NUCLEOTIDE SEQUENCE [LARGE SCALE GENOMIC DNA]</scope>
    <source>
        <strain evidence="2">AWRI1</strain>
        <tissue evidence="2">Single Adult Female</tissue>
    </source>
</reference>
<dbReference type="SUPFAM" id="SSF88723">
    <property type="entry name" value="PIN domain-like"/>
    <property type="match status" value="1"/>
</dbReference>